<dbReference type="AlphaFoldDB" id="I7ZRS4"/>
<feature type="region of interest" description="Disordered" evidence="1">
    <location>
        <begin position="64"/>
        <end position="85"/>
    </location>
</feature>
<dbReference type="EMBL" id="AKHY01000193">
    <property type="protein sequence ID" value="EIT74582.1"/>
    <property type="molecule type" value="Genomic_DNA"/>
</dbReference>
<evidence type="ECO:0000313" key="2">
    <source>
        <dbReference type="EMBL" id="EIT74582.1"/>
    </source>
</evidence>
<evidence type="ECO:0000256" key="1">
    <source>
        <dbReference type="SAM" id="MobiDB-lite"/>
    </source>
</evidence>
<sequence>MNQRKVINDHATDVSSAHHVCTAKYHERFIALVAGVEDLRDIQAKDPCFLEYEYEFDMPPSSGYYSDSSDAEESGEDGDEPANVYGSDLDFQEKWRIYHLKRDKIMGLCQSLQFARGHAQEVAICRPILAPSYFLSASSPNPPDSHVGTWCAINRRRYFFNNPGRFICLNLVTA</sequence>
<name>I7ZRS4_ASPO3</name>
<dbReference type="HOGENOM" id="CLU_1740106_0_0_1"/>
<dbReference type="OrthoDB" id="10450360at2759"/>
<evidence type="ECO:0000313" key="3">
    <source>
        <dbReference type="Proteomes" id="UP000002812"/>
    </source>
</evidence>
<dbReference type="Proteomes" id="UP000002812">
    <property type="component" value="Unassembled WGS sequence"/>
</dbReference>
<proteinExistence type="predicted"/>
<feature type="compositionally biased region" description="Acidic residues" evidence="1">
    <location>
        <begin position="69"/>
        <end position="80"/>
    </location>
</feature>
<reference evidence="2 3" key="1">
    <citation type="journal article" date="2012" name="Eukaryot. Cell">
        <title>Draft genome sequence of Aspergillus oryzae strain 3.042.</title>
        <authorList>
            <person name="Zhao G."/>
            <person name="Yao Y."/>
            <person name="Qi W."/>
            <person name="Wang C."/>
            <person name="Hou L."/>
            <person name="Zeng B."/>
            <person name="Cao X."/>
        </authorList>
    </citation>
    <scope>NUCLEOTIDE SEQUENCE [LARGE SCALE GENOMIC DNA]</scope>
    <source>
        <strain evidence="2 3">3.042</strain>
    </source>
</reference>
<gene>
    <name evidence="2" type="ORF">Ao3042_09477</name>
</gene>
<reference evidence="3" key="2">
    <citation type="submission" date="2012-06" db="EMBL/GenBank/DDBJ databases">
        <title>Comparative genomic analyses of Aspergillus oryzae 3.042 and A. oryzae RIB40 for soy-sauce fermentation.</title>
        <authorList>
            <person name="Zhao G."/>
            <person name="Hou L."/>
            <person name="Wang C."/>
            <person name="Cao X."/>
        </authorList>
    </citation>
    <scope>NUCLEOTIDE SEQUENCE [LARGE SCALE GENOMIC DNA]</scope>
    <source>
        <strain evidence="3">3.042</strain>
    </source>
</reference>
<protein>
    <submittedName>
        <fullName evidence="2">Uncharacterized protein</fullName>
    </submittedName>
</protein>
<organism evidence="2 3">
    <name type="scientific">Aspergillus oryzae (strain 3.042)</name>
    <name type="common">Yellow koji mold</name>
    <dbReference type="NCBI Taxonomy" id="1160506"/>
    <lineage>
        <taxon>Eukaryota</taxon>
        <taxon>Fungi</taxon>
        <taxon>Dikarya</taxon>
        <taxon>Ascomycota</taxon>
        <taxon>Pezizomycotina</taxon>
        <taxon>Eurotiomycetes</taxon>
        <taxon>Eurotiomycetidae</taxon>
        <taxon>Eurotiales</taxon>
        <taxon>Aspergillaceae</taxon>
        <taxon>Aspergillus</taxon>
        <taxon>Aspergillus subgen. Circumdati</taxon>
    </lineage>
</organism>
<comment type="caution">
    <text evidence="2">The sequence shown here is derived from an EMBL/GenBank/DDBJ whole genome shotgun (WGS) entry which is preliminary data.</text>
</comment>
<accession>I7ZRS4</accession>